<name>U5BVS8_9BACT</name>
<sequence length="74" mass="8060">MHKTGSNPTQQGLNPKYPIGFSIGVETARKSNHLGNKALSQNGGVMNCRQATDYESFLVWNGIGNAYKEFKISG</sequence>
<organism evidence="1 2">
    <name type="scientific">Rhodonellum psychrophilum GCM71 = DSM 17998</name>
    <dbReference type="NCBI Taxonomy" id="1123057"/>
    <lineage>
        <taxon>Bacteria</taxon>
        <taxon>Pseudomonadati</taxon>
        <taxon>Bacteroidota</taxon>
        <taxon>Cytophagia</taxon>
        <taxon>Cytophagales</taxon>
        <taxon>Cytophagaceae</taxon>
        <taxon>Rhodonellum</taxon>
    </lineage>
</organism>
<dbReference type="Proteomes" id="UP000016843">
    <property type="component" value="Unassembled WGS sequence"/>
</dbReference>
<evidence type="ECO:0000313" key="2">
    <source>
        <dbReference type="Proteomes" id="UP000016843"/>
    </source>
</evidence>
<evidence type="ECO:0000313" key="1">
    <source>
        <dbReference type="EMBL" id="ERM81664.1"/>
    </source>
</evidence>
<accession>U5BVS8</accession>
<comment type="caution">
    <text evidence="1">The sequence shown here is derived from an EMBL/GenBank/DDBJ whole genome shotgun (WGS) entry which is preliminary data.</text>
</comment>
<dbReference type="EMBL" id="AWXR01000044">
    <property type="protein sequence ID" value="ERM81664.1"/>
    <property type="molecule type" value="Genomic_DNA"/>
</dbReference>
<gene>
    <name evidence="1" type="ORF">P872_19785</name>
</gene>
<dbReference type="AlphaFoldDB" id="U5BVS8"/>
<proteinExistence type="predicted"/>
<reference evidence="1 2" key="1">
    <citation type="journal article" date="2013" name="Genome Announc.">
        <title>Draft Genome Sequence of the Psychrophilic and Alkaliphilic Rhodonellum psychrophilum Strain GCM71T.</title>
        <authorList>
            <person name="Hauptmann A.L."/>
            <person name="Glaring M.A."/>
            <person name="Hallin P.F."/>
            <person name="Prieme A."/>
            <person name="Stougaard P."/>
        </authorList>
    </citation>
    <scope>NUCLEOTIDE SEQUENCE [LARGE SCALE GENOMIC DNA]</scope>
    <source>
        <strain evidence="1 2">GCM71</strain>
    </source>
</reference>
<keyword evidence="2" id="KW-1185">Reference proteome</keyword>
<protein>
    <submittedName>
        <fullName evidence="1">Uncharacterized protein</fullName>
    </submittedName>
</protein>